<dbReference type="InterPro" id="IPR003251">
    <property type="entry name" value="Rr_diiron-bd_dom"/>
</dbReference>
<evidence type="ECO:0000313" key="4">
    <source>
        <dbReference type="EMBL" id="RYB05306.1"/>
    </source>
</evidence>
<comment type="caution">
    <text evidence="4">The sequence shown here is derived from an EMBL/GenBank/DDBJ whole genome shotgun (WGS) entry which is preliminary data.</text>
</comment>
<protein>
    <submittedName>
        <fullName evidence="4">Rubrerythrin</fullName>
    </submittedName>
</protein>
<feature type="transmembrane region" description="Helical" evidence="2">
    <location>
        <begin position="204"/>
        <end position="226"/>
    </location>
</feature>
<dbReference type="InterPro" id="IPR017040">
    <property type="entry name" value="UCP035918_rubreryth/DUF125"/>
</dbReference>
<dbReference type="GO" id="GO:0016491">
    <property type="term" value="F:oxidoreductase activity"/>
    <property type="evidence" value="ECO:0007669"/>
    <property type="project" value="InterPro"/>
</dbReference>
<dbReference type="Proteomes" id="UP000289411">
    <property type="component" value="Unassembled WGS sequence"/>
</dbReference>
<evidence type="ECO:0000256" key="1">
    <source>
        <dbReference type="SAM" id="MobiDB-lite"/>
    </source>
</evidence>
<feature type="region of interest" description="Disordered" evidence="1">
    <location>
        <begin position="140"/>
        <end position="162"/>
    </location>
</feature>
<dbReference type="PIRSF" id="PIRSF035918">
    <property type="entry name" value="UCP035918_rubreryth_DUF125"/>
    <property type="match status" value="1"/>
</dbReference>
<feature type="domain" description="Rubrerythrin diiron-binding" evidence="3">
    <location>
        <begin position="11"/>
        <end position="144"/>
    </location>
</feature>
<reference evidence="4 5" key="2">
    <citation type="submission" date="2019-02" db="EMBL/GenBank/DDBJ databases">
        <title>'Lichenibacterium ramalinii' gen. nov. sp. nov., 'Lichenibacterium minor' gen. nov. sp. nov.</title>
        <authorList>
            <person name="Pankratov T."/>
        </authorList>
    </citation>
    <scope>NUCLEOTIDE SEQUENCE [LARGE SCALE GENOMIC DNA]</scope>
    <source>
        <strain evidence="4 5">RmlP001</strain>
    </source>
</reference>
<dbReference type="Pfam" id="PF02915">
    <property type="entry name" value="Rubrerythrin"/>
    <property type="match status" value="1"/>
</dbReference>
<feature type="transmembrane region" description="Helical" evidence="2">
    <location>
        <begin position="238"/>
        <end position="257"/>
    </location>
</feature>
<dbReference type="GO" id="GO:0046872">
    <property type="term" value="F:metal ion binding"/>
    <property type="evidence" value="ECO:0007669"/>
    <property type="project" value="InterPro"/>
</dbReference>
<dbReference type="SUPFAM" id="SSF47240">
    <property type="entry name" value="Ferritin-like"/>
    <property type="match status" value="1"/>
</dbReference>
<dbReference type="PANTHER" id="PTHR33531">
    <property type="entry name" value="RUBRERYTHRIN SUBFAMILY"/>
    <property type="match status" value="1"/>
</dbReference>
<reference evidence="4 5" key="1">
    <citation type="submission" date="2018-09" db="EMBL/GenBank/DDBJ databases">
        <authorList>
            <person name="Grouzdev D.S."/>
            <person name="Krutkina M.S."/>
        </authorList>
    </citation>
    <scope>NUCLEOTIDE SEQUENCE [LARGE SCALE GENOMIC DNA]</scope>
    <source>
        <strain evidence="4 5">RmlP001</strain>
    </source>
</reference>
<dbReference type="Gene3D" id="1.20.1260.10">
    <property type="match status" value="1"/>
</dbReference>
<dbReference type="AlphaFoldDB" id="A0A4Q2REB0"/>
<dbReference type="InterPro" id="IPR009078">
    <property type="entry name" value="Ferritin-like_SF"/>
</dbReference>
<dbReference type="NCBIfam" id="NF045676">
    <property type="entry name" value="FeExpMbfA"/>
    <property type="match status" value="1"/>
</dbReference>
<keyword evidence="2" id="KW-1133">Transmembrane helix</keyword>
<feature type="transmembrane region" description="Helical" evidence="2">
    <location>
        <begin position="263"/>
        <end position="285"/>
    </location>
</feature>
<dbReference type="InterPro" id="IPR012347">
    <property type="entry name" value="Ferritin-like"/>
</dbReference>
<gene>
    <name evidence="4" type="ORF">D3272_10185</name>
</gene>
<feature type="transmembrane region" description="Helical" evidence="2">
    <location>
        <begin position="176"/>
        <end position="198"/>
    </location>
</feature>
<dbReference type="OrthoDB" id="32301at2"/>
<keyword evidence="2" id="KW-0472">Membrane</keyword>
<dbReference type="EMBL" id="QYBC01000007">
    <property type="protein sequence ID" value="RYB05306.1"/>
    <property type="molecule type" value="Genomic_DNA"/>
</dbReference>
<proteinExistence type="predicted"/>
<organism evidence="4 5">
    <name type="scientific">Lichenibacterium ramalinae</name>
    <dbReference type="NCBI Taxonomy" id="2316527"/>
    <lineage>
        <taxon>Bacteria</taxon>
        <taxon>Pseudomonadati</taxon>
        <taxon>Pseudomonadota</taxon>
        <taxon>Alphaproteobacteria</taxon>
        <taxon>Hyphomicrobiales</taxon>
        <taxon>Lichenihabitantaceae</taxon>
        <taxon>Lichenibacterium</taxon>
    </lineage>
</organism>
<evidence type="ECO:0000313" key="5">
    <source>
        <dbReference type="Proteomes" id="UP000289411"/>
    </source>
</evidence>
<accession>A0A4Q2REB0</accession>
<feature type="transmembrane region" description="Helical" evidence="2">
    <location>
        <begin position="297"/>
        <end position="318"/>
    </location>
</feature>
<dbReference type="RefSeq" id="WP_129219057.1">
    <property type="nucleotide sequence ID" value="NZ_QYBC01000007.1"/>
</dbReference>
<keyword evidence="2" id="KW-0812">Transmembrane</keyword>
<sequence>MKRLDELTEAEILALAVSNEEEDGRIYADFAHALRADYPDTARVFDDMAIEENDHRRLLIETFRSRFGEHIPLVRRQDVKGNIARKAVWQVRALGVDAMRRQAAEMERDAERFYRGAAARSTDAGIRKLLGDLAEAEAGHERSAVSATEKRLPGDSRGREDEDARRRFVLQVIQPGLVGLMDGSVSTLAPVFAAAFATHNSWNAFLVGLAASLGAGISMGFAEALADDGKLSGRGTPLLRGLVCGLMTIAGGIGHTIPYLIPAFATATAVAAVVVVIELAVIAWIQWRYMDTPPVSAAAKVMLGGGLVLATGILIGQAG</sequence>
<name>A0A4Q2REB0_9HYPH</name>
<evidence type="ECO:0000256" key="2">
    <source>
        <dbReference type="SAM" id="Phobius"/>
    </source>
</evidence>
<dbReference type="PANTHER" id="PTHR33531:SF10">
    <property type="entry name" value="BLR7895 PROTEIN"/>
    <property type="match status" value="1"/>
</dbReference>
<dbReference type="CDD" id="cd01045">
    <property type="entry name" value="Ferritin_like_AB"/>
    <property type="match status" value="1"/>
</dbReference>
<keyword evidence="5" id="KW-1185">Reference proteome</keyword>
<evidence type="ECO:0000259" key="3">
    <source>
        <dbReference type="Pfam" id="PF02915"/>
    </source>
</evidence>